<evidence type="ECO:0000256" key="4">
    <source>
        <dbReference type="ARBA" id="ARBA00023002"/>
    </source>
</evidence>
<dbReference type="AlphaFoldDB" id="A0A542YA28"/>
<dbReference type="UniPathway" id="UPA00261">
    <property type="reaction ID" value="UER00374"/>
</dbReference>
<dbReference type="Gene3D" id="3.40.309.10">
    <property type="entry name" value="Aldehyde Dehydrogenase, Chain A, domain 2"/>
    <property type="match status" value="1"/>
</dbReference>
<evidence type="ECO:0000256" key="10">
    <source>
        <dbReference type="RuleBase" id="RU003345"/>
    </source>
</evidence>
<comment type="catalytic activity">
    <reaction evidence="8">
        <text>L-glutamate 5-semialdehyde + NAD(+) + H2O = L-glutamate + NADH + 2 H(+)</text>
        <dbReference type="Rhea" id="RHEA:30235"/>
        <dbReference type="ChEBI" id="CHEBI:15377"/>
        <dbReference type="ChEBI" id="CHEBI:15378"/>
        <dbReference type="ChEBI" id="CHEBI:29985"/>
        <dbReference type="ChEBI" id="CHEBI:57540"/>
        <dbReference type="ChEBI" id="CHEBI:57945"/>
        <dbReference type="ChEBI" id="CHEBI:58066"/>
        <dbReference type="EC" id="1.2.1.88"/>
    </reaction>
</comment>
<dbReference type="InterPro" id="IPR029510">
    <property type="entry name" value="Ald_DH_CS_GLU"/>
</dbReference>
<name>A0A542YA28_9MICO</name>
<dbReference type="InterPro" id="IPR016160">
    <property type="entry name" value="Ald_DH_CS_CYS"/>
</dbReference>
<dbReference type="InterPro" id="IPR016162">
    <property type="entry name" value="Ald_DH_N"/>
</dbReference>
<keyword evidence="14" id="KW-1185">Reference proteome</keyword>
<evidence type="ECO:0000256" key="11">
    <source>
        <dbReference type="SAM" id="MobiDB-lite"/>
    </source>
</evidence>
<evidence type="ECO:0000256" key="5">
    <source>
        <dbReference type="ARBA" id="ARBA00023027"/>
    </source>
</evidence>
<evidence type="ECO:0000259" key="12">
    <source>
        <dbReference type="Pfam" id="PF00171"/>
    </source>
</evidence>
<evidence type="ECO:0000256" key="1">
    <source>
        <dbReference type="ARBA" id="ARBA00004786"/>
    </source>
</evidence>
<dbReference type="InterPro" id="IPR015590">
    <property type="entry name" value="Aldehyde_DH_dom"/>
</dbReference>
<dbReference type="InterPro" id="IPR005931">
    <property type="entry name" value="P5CDH/ALDH4A1"/>
</dbReference>
<evidence type="ECO:0000256" key="9">
    <source>
        <dbReference type="PROSITE-ProRule" id="PRU10007"/>
    </source>
</evidence>
<dbReference type="GO" id="GO:0004657">
    <property type="term" value="F:proline dehydrogenase activity"/>
    <property type="evidence" value="ECO:0007669"/>
    <property type="project" value="UniProtKB-ARBA"/>
</dbReference>
<accession>A0A542YA28</accession>
<evidence type="ECO:0000256" key="8">
    <source>
        <dbReference type="ARBA" id="ARBA00048142"/>
    </source>
</evidence>
<comment type="similarity">
    <text evidence="2 10">Belongs to the aldehyde dehydrogenase family.</text>
</comment>
<keyword evidence="5" id="KW-0520">NAD</keyword>
<keyword evidence="4 10" id="KW-0560">Oxidoreductase</keyword>
<dbReference type="GO" id="GO:0010133">
    <property type="term" value="P:L-proline catabolic process to L-glutamate"/>
    <property type="evidence" value="ECO:0007669"/>
    <property type="project" value="UniProtKB-UniPathway"/>
</dbReference>
<proteinExistence type="inferred from homology"/>
<dbReference type="GO" id="GO:0003842">
    <property type="term" value="F:L-glutamate gamma-semialdehyde dehydrogenase activity"/>
    <property type="evidence" value="ECO:0007669"/>
    <property type="project" value="UniProtKB-EC"/>
</dbReference>
<dbReference type="Gene3D" id="3.40.605.10">
    <property type="entry name" value="Aldehyde Dehydrogenase, Chain A, domain 1"/>
    <property type="match status" value="1"/>
</dbReference>
<dbReference type="EC" id="1.2.1.88" evidence="3"/>
<evidence type="ECO:0000256" key="7">
    <source>
        <dbReference type="ARBA" id="ARBA00032259"/>
    </source>
</evidence>
<feature type="active site" evidence="9">
    <location>
        <position position="294"/>
    </location>
</feature>
<feature type="region of interest" description="Disordered" evidence="11">
    <location>
        <begin position="1"/>
        <end position="22"/>
    </location>
</feature>
<protein>
    <recommendedName>
        <fullName evidence="7">L-glutamate gamma-semialdehyde dehydrogenase</fullName>
        <ecNumber evidence="3">1.2.1.88</ecNumber>
    </recommendedName>
    <alternativeName>
        <fullName evidence="7">L-glutamate gamma-semialdehyde dehydrogenase</fullName>
    </alternativeName>
</protein>
<dbReference type="Proteomes" id="UP000317998">
    <property type="component" value="Unassembled WGS sequence"/>
</dbReference>
<dbReference type="PANTHER" id="PTHR42862:SF1">
    <property type="entry name" value="DELTA-1-PYRROLINE-5-CARBOXYLATE DEHYDROGENASE 2, ISOFORM A-RELATED"/>
    <property type="match status" value="1"/>
</dbReference>
<dbReference type="InterPro" id="IPR016163">
    <property type="entry name" value="Ald_DH_C"/>
</dbReference>
<comment type="caution">
    <text evidence="13">The sequence shown here is derived from an EMBL/GenBank/DDBJ whole genome shotgun (WGS) entry which is preliminary data.</text>
</comment>
<evidence type="ECO:0000313" key="14">
    <source>
        <dbReference type="Proteomes" id="UP000317998"/>
    </source>
</evidence>
<evidence type="ECO:0000256" key="3">
    <source>
        <dbReference type="ARBA" id="ARBA00012884"/>
    </source>
</evidence>
<evidence type="ECO:0000256" key="6">
    <source>
        <dbReference type="ARBA" id="ARBA00023062"/>
    </source>
</evidence>
<evidence type="ECO:0000256" key="2">
    <source>
        <dbReference type="ARBA" id="ARBA00009986"/>
    </source>
</evidence>
<dbReference type="GO" id="GO:0009898">
    <property type="term" value="C:cytoplasmic side of plasma membrane"/>
    <property type="evidence" value="ECO:0007669"/>
    <property type="project" value="TreeGrafter"/>
</dbReference>
<dbReference type="NCBIfam" id="TIGR01236">
    <property type="entry name" value="D1pyr5carbox1"/>
    <property type="match status" value="1"/>
</dbReference>
<dbReference type="PANTHER" id="PTHR42862">
    <property type="entry name" value="DELTA-1-PYRROLINE-5-CARBOXYLATE DEHYDROGENASE 1, ISOFORM A-RELATED"/>
    <property type="match status" value="1"/>
</dbReference>
<dbReference type="SUPFAM" id="SSF53720">
    <property type="entry name" value="ALDH-like"/>
    <property type="match status" value="1"/>
</dbReference>
<dbReference type="PROSITE" id="PS00070">
    <property type="entry name" value="ALDEHYDE_DEHYDR_CYS"/>
    <property type="match status" value="1"/>
</dbReference>
<keyword evidence="6" id="KW-0642">Proline metabolism</keyword>
<feature type="domain" description="Aldehyde dehydrogenase" evidence="12">
    <location>
        <begin position="56"/>
        <end position="513"/>
    </location>
</feature>
<sequence>MFDGITAAPTPVNEPVFPHAPGSPERAELDGAIAEMAATRHEFAMTIGGEQRRGAGEVVDVVQPHDRASVLGTVAAATHDDAQAAIDAATAAAPAWAALPFDERAAVMLRAADKLSTTWRARMNAATMLGQSKTIQQSEIDAVAELADFFRFNVHFAQQIMAQQPISPNGQWNRMDYRPLDGFVYAITPFNFTSIAGNLPTAPALMGNTVIWKPSITQSLSAEVTMRLLEESGMPPGVINLVTGHGKAISDVVLDDPGLAGIHFTGSTAVFQSLWSQVGQNISRYRSYPRLVGETGGKDFIVAHPSADVERLRTAIVRGAFEFQGQKCSAASRLYVARSVWALLKDDLVAEVRDIAMGSPLDYGNFMGAVIDDRAYARVSAAIERAKANPKATIIAGGGHDDSVGYFIEPTIVECTDPDDELFTTEFFGPLLGVYVYDDADFDTVLRMVDTASPYALTGAIFATDRGVIERMSDALRQTAGNFYVNDRPTGAVVGQQPFGGSRASGTNDKAGSLFNMVRWTSPRAVKETFNAPTDYRYPHMR</sequence>
<reference evidence="13 14" key="1">
    <citation type="submission" date="2019-06" db="EMBL/GenBank/DDBJ databases">
        <title>Sequencing the genomes of 1000 actinobacteria strains.</title>
        <authorList>
            <person name="Klenk H.-P."/>
        </authorList>
    </citation>
    <scope>NUCLEOTIDE SEQUENCE [LARGE SCALE GENOMIC DNA]</scope>
    <source>
        <strain evidence="13 14">DSM 26477</strain>
    </source>
</reference>
<dbReference type="PROSITE" id="PS00687">
    <property type="entry name" value="ALDEHYDE_DEHYDR_GLU"/>
    <property type="match status" value="1"/>
</dbReference>
<dbReference type="OrthoDB" id="6882680at2"/>
<gene>
    <name evidence="13" type="ORF">FB562_2369</name>
</gene>
<comment type="pathway">
    <text evidence="1">Amino-acid degradation; L-proline degradation into L-glutamate; L-glutamate from L-proline: step 2/2.</text>
</comment>
<dbReference type="FunFam" id="3.40.309.10:FF:000005">
    <property type="entry name" value="1-pyrroline-5-carboxylate dehydrogenase 1"/>
    <property type="match status" value="1"/>
</dbReference>
<dbReference type="RefSeq" id="WP_141881490.1">
    <property type="nucleotide sequence ID" value="NZ_VFOM01000003.1"/>
</dbReference>
<dbReference type="FunFam" id="3.40.605.10:FF:000006">
    <property type="entry name" value="1-pyrroline-5-carboxylate dehydrogenase"/>
    <property type="match status" value="1"/>
</dbReference>
<dbReference type="Pfam" id="PF00171">
    <property type="entry name" value="Aldedh"/>
    <property type="match status" value="1"/>
</dbReference>
<dbReference type="EMBL" id="VFOM01000003">
    <property type="protein sequence ID" value="TQL44960.1"/>
    <property type="molecule type" value="Genomic_DNA"/>
</dbReference>
<organism evidence="13 14">
    <name type="scientific">Homoserinimonas aerilata</name>
    <dbReference type="NCBI Taxonomy" id="1162970"/>
    <lineage>
        <taxon>Bacteria</taxon>
        <taxon>Bacillati</taxon>
        <taxon>Actinomycetota</taxon>
        <taxon>Actinomycetes</taxon>
        <taxon>Micrococcales</taxon>
        <taxon>Microbacteriaceae</taxon>
        <taxon>Homoserinimonas</taxon>
    </lineage>
</organism>
<dbReference type="InterPro" id="IPR050485">
    <property type="entry name" value="Proline_metab_enzyme"/>
</dbReference>
<evidence type="ECO:0000313" key="13">
    <source>
        <dbReference type="EMBL" id="TQL44960.1"/>
    </source>
</evidence>
<dbReference type="InterPro" id="IPR016161">
    <property type="entry name" value="Ald_DH/histidinol_DH"/>
</dbReference>